<evidence type="ECO:0000313" key="3">
    <source>
        <dbReference type="Proteomes" id="UP000245992"/>
    </source>
</evidence>
<feature type="domain" description="HTH luxR-type" evidence="1">
    <location>
        <begin position="202"/>
        <end position="251"/>
    </location>
</feature>
<dbReference type="Gene3D" id="1.10.10.10">
    <property type="entry name" value="Winged helix-like DNA-binding domain superfamily/Winged helix DNA-binding domain"/>
    <property type="match status" value="1"/>
</dbReference>
<evidence type="ECO:0000313" key="2">
    <source>
        <dbReference type="EMBL" id="PVE14118.1"/>
    </source>
</evidence>
<sequence>MRRNHVGTDGEASVRGREDDIERALLEVQSLVRATVAKHRRRTSRKQLTTVLKPVADEIQAASEQLAHGAVRAVDAVVAEPAYAARTYAVLRELVRERRGSVRARILCVQATLDRDLVEELARSGQPNAVRIARIPRMEAMIADGRSALVCAEMAGERQACVLRVSPETQVIHNLFGTVWKQAVDANAWIGLGEHTRVELVQQILHYLRTGATDEVASRKLSISVRTYRRHIATIMELLDAKSRFQAGVRAAELGLLTGLPPVPDASRGWAPAGRARCGCTPPPDYEYFPDSVRAVQRLCPAQRCTGRPQPAMGPGIALPDGRTA</sequence>
<dbReference type="SUPFAM" id="SSF46894">
    <property type="entry name" value="C-terminal effector domain of the bipartite response regulators"/>
    <property type="match status" value="1"/>
</dbReference>
<comment type="caution">
    <text evidence="2">The sequence shown here is derived from an EMBL/GenBank/DDBJ whole genome shotgun (WGS) entry which is preliminary data.</text>
</comment>
<dbReference type="EMBL" id="AZSP01000006">
    <property type="protein sequence ID" value="PVE14118.1"/>
    <property type="molecule type" value="Genomic_DNA"/>
</dbReference>
<organism evidence="2 3">
    <name type="scientific">Streptomyces scopuliridis RB72</name>
    <dbReference type="NCBI Taxonomy" id="1440053"/>
    <lineage>
        <taxon>Bacteria</taxon>
        <taxon>Bacillati</taxon>
        <taxon>Actinomycetota</taxon>
        <taxon>Actinomycetes</taxon>
        <taxon>Kitasatosporales</taxon>
        <taxon>Streptomycetaceae</taxon>
        <taxon>Streptomyces</taxon>
    </lineage>
</organism>
<dbReference type="RefSeq" id="WP_051746230.1">
    <property type="nucleotide sequence ID" value="NZ_AZSP01000006.1"/>
</dbReference>
<dbReference type="GO" id="GO:0003677">
    <property type="term" value="F:DNA binding"/>
    <property type="evidence" value="ECO:0007669"/>
    <property type="project" value="InterPro"/>
</dbReference>
<dbReference type="InterPro" id="IPR036388">
    <property type="entry name" value="WH-like_DNA-bd_sf"/>
</dbReference>
<protein>
    <recommendedName>
        <fullName evidence="1">HTH luxR-type domain-containing protein</fullName>
    </recommendedName>
</protein>
<reference evidence="2 3" key="1">
    <citation type="submission" date="2013-12" db="EMBL/GenBank/DDBJ databases">
        <title>Annotated genome of Streptomyces scopuliridis.</title>
        <authorList>
            <person name="Olson J.B."/>
        </authorList>
    </citation>
    <scope>NUCLEOTIDE SEQUENCE [LARGE SCALE GENOMIC DNA]</scope>
    <source>
        <strain evidence="2 3">RB72</strain>
    </source>
</reference>
<keyword evidence="3" id="KW-1185">Reference proteome</keyword>
<dbReference type="InterPro" id="IPR000792">
    <property type="entry name" value="Tscrpt_reg_LuxR_C"/>
</dbReference>
<dbReference type="Proteomes" id="UP000245992">
    <property type="component" value="Unassembled WGS sequence"/>
</dbReference>
<accession>A0A2T7TGA0</accession>
<dbReference type="STRING" id="1440053.GCA_000718095_05248"/>
<gene>
    <name evidence="2" type="ORF">Y717_25205</name>
</gene>
<dbReference type="InterPro" id="IPR016032">
    <property type="entry name" value="Sig_transdc_resp-reg_C-effctor"/>
</dbReference>
<dbReference type="AlphaFoldDB" id="A0A2T7TGA0"/>
<name>A0A2T7TGA0_9ACTN</name>
<dbReference type="PROSITE" id="PS50096">
    <property type="entry name" value="IQ"/>
    <property type="match status" value="1"/>
</dbReference>
<dbReference type="OrthoDB" id="4266042at2"/>
<dbReference type="GO" id="GO:0006355">
    <property type="term" value="P:regulation of DNA-templated transcription"/>
    <property type="evidence" value="ECO:0007669"/>
    <property type="project" value="InterPro"/>
</dbReference>
<proteinExistence type="predicted"/>
<evidence type="ECO:0000259" key="1">
    <source>
        <dbReference type="SMART" id="SM00421"/>
    </source>
</evidence>
<dbReference type="SMART" id="SM00421">
    <property type="entry name" value="HTH_LUXR"/>
    <property type="match status" value="1"/>
</dbReference>